<protein>
    <submittedName>
        <fullName evidence="1">Uncharacterized protein</fullName>
    </submittedName>
</protein>
<accession>A0A0B4ZZR2</accession>
<name>A0A0B4ZZR2_9ABAC</name>
<gene>
    <name evidence="1" type="primary">ORF-44</name>
</gene>
<proteinExistence type="predicted"/>
<dbReference type="OrthoDB" id="23497at10239"/>
<evidence type="ECO:0000313" key="2">
    <source>
        <dbReference type="Proteomes" id="UP000203835"/>
    </source>
</evidence>
<evidence type="ECO:0000313" key="1">
    <source>
        <dbReference type="EMBL" id="AJD80734.1"/>
    </source>
</evidence>
<keyword evidence="2" id="KW-1185">Reference proteome</keyword>
<dbReference type="Proteomes" id="UP000203835">
    <property type="component" value="Segment"/>
</dbReference>
<dbReference type="KEGG" id="vg:22974411"/>
<organism evidence="1 2">
    <name type="scientific">Pseudoplusia includens SNPV IE</name>
    <dbReference type="NCBI Taxonomy" id="1592335"/>
    <lineage>
        <taxon>Viruses</taxon>
        <taxon>Viruses incertae sedis</taxon>
        <taxon>Naldaviricetes</taxon>
        <taxon>Lefavirales</taxon>
        <taxon>Baculoviridae</taxon>
        <taxon>Alphabaculovirus</taxon>
        <taxon>Alphabaculovirus chrincludentis</taxon>
        <taxon>Alphabaculovirus alterchrincludentis</taxon>
    </lineage>
</organism>
<dbReference type="EMBL" id="KJ631622">
    <property type="protein sequence ID" value="AJD80734.1"/>
    <property type="molecule type" value="Genomic_DNA"/>
</dbReference>
<sequence length="77" mass="9325">MMSTTSVSNEGADIFERKKIKLLSYDEYYQMLRYKFVKFDSAVNKYFYYDKYTQTEVSTSRPTVTLNDYPDYLFLVY</sequence>
<reference evidence="1 2" key="1">
    <citation type="journal article" date="2013" name="J. Invertebr. Pathol.">
        <title>Pseudoplusia includens single nucleopolyhedrovirus: genetic diversity, phylogeny and hypervariability of the pif-2 gene.</title>
        <authorList>
            <person name="Craveiro S.R."/>
            <person name="Melo F.L."/>
            <person name="Ribeiro Z.M."/>
            <person name="Ribeiro B.M."/>
            <person name="Bao S.N."/>
            <person name="Inglis P.W."/>
            <person name="Castro M.E."/>
        </authorList>
    </citation>
    <scope>NUCLEOTIDE SEQUENCE [LARGE SCALE GENOMIC DNA]</scope>
</reference>
<reference evidence="1 2" key="2">
    <citation type="journal article" date="2015" name="BMC Genomics">
        <title>The genome sequence of Pseudoplusia includens single nucleopolyhedrovirus and an analysis of p26 gene evolution in the baculoviruses.</title>
        <authorList>
            <person name="Craveiro S.R."/>
            <person name="Inglis P.W."/>
            <person name="Togawa R.C."/>
            <person name="Grynberg P."/>
            <person name="Melo F.L."/>
            <person name="Ribeiro Z.M.A."/>
            <person name="Ribeiro B.M."/>
            <person name="Bao S.N."/>
            <person name="Castro M.E.B."/>
        </authorList>
    </citation>
    <scope>NUCLEOTIDE SEQUENCE [LARGE SCALE GENOMIC DNA]</scope>
</reference>
<dbReference type="RefSeq" id="YP_009116957.1">
    <property type="nucleotide sequence ID" value="NC_026268.1"/>
</dbReference>
<dbReference type="GeneID" id="22974411"/>